<sequence length="382" mass="43797">MPEISMRKEIGDTKDVLQDIVVVVSLISTLAKSFGSAGDLYRKLKRKTKNNKKGLEEDIKQEIEEHLPEHGHTDHREPRYEEDRHRRWQSRSRSRHRRDQSCDSGKESIEHAYELVRAEYDHGYHHIGEKYAVGDLITRNQLQAQIIVLQERLLYTYEDIILSPESPRHSASYHLKELVHTARAARTAVVNALAMQYQRMQPAPEPSDSLRLLPGAYPTSPTMHKSQDVVLHKQRVEAEHRHSISRSPIPSANDKPAFPDLYCLYARNLQRTPSLPLTDTFKPGGNGCCPYCHEHIASRPNKVWELIKEDERLEGRNRTFLVGIRFFTKSHRQGGGFACTLCSQCRDADTVCGEVRALVEHLWKEHSAAELETDGDIEQCGE</sequence>
<feature type="compositionally biased region" description="Basic and acidic residues" evidence="1">
    <location>
        <begin position="63"/>
        <end position="85"/>
    </location>
</feature>
<dbReference type="AlphaFoldDB" id="A0A6A5VA58"/>
<dbReference type="PANTHER" id="PTHR42354">
    <property type="entry name" value="C2H2-TYPE DOMAIN-CONTAINING PROTEIN"/>
    <property type="match status" value="1"/>
</dbReference>
<dbReference type="PANTHER" id="PTHR42354:SF1">
    <property type="entry name" value="C2H2-TYPE DOMAIN-CONTAINING PROTEIN"/>
    <property type="match status" value="1"/>
</dbReference>
<protein>
    <submittedName>
        <fullName evidence="2">Uncharacterized protein</fullName>
    </submittedName>
</protein>
<evidence type="ECO:0000313" key="3">
    <source>
        <dbReference type="Proteomes" id="UP000800036"/>
    </source>
</evidence>
<keyword evidence="3" id="KW-1185">Reference proteome</keyword>
<gene>
    <name evidence="2" type="ORF">BU23DRAFT_598368</name>
</gene>
<dbReference type="EMBL" id="ML976675">
    <property type="protein sequence ID" value="KAF1974303.1"/>
    <property type="molecule type" value="Genomic_DNA"/>
</dbReference>
<dbReference type="Proteomes" id="UP000800036">
    <property type="component" value="Unassembled WGS sequence"/>
</dbReference>
<reference evidence="2" key="1">
    <citation type="journal article" date="2020" name="Stud. Mycol.">
        <title>101 Dothideomycetes genomes: a test case for predicting lifestyles and emergence of pathogens.</title>
        <authorList>
            <person name="Haridas S."/>
            <person name="Albert R."/>
            <person name="Binder M."/>
            <person name="Bloem J."/>
            <person name="Labutti K."/>
            <person name="Salamov A."/>
            <person name="Andreopoulos B."/>
            <person name="Baker S."/>
            <person name="Barry K."/>
            <person name="Bills G."/>
            <person name="Bluhm B."/>
            <person name="Cannon C."/>
            <person name="Castanera R."/>
            <person name="Culley D."/>
            <person name="Daum C."/>
            <person name="Ezra D."/>
            <person name="Gonzalez J."/>
            <person name="Henrissat B."/>
            <person name="Kuo A."/>
            <person name="Liang C."/>
            <person name="Lipzen A."/>
            <person name="Lutzoni F."/>
            <person name="Magnuson J."/>
            <person name="Mondo S."/>
            <person name="Nolan M."/>
            <person name="Ohm R."/>
            <person name="Pangilinan J."/>
            <person name="Park H.-J."/>
            <person name="Ramirez L."/>
            <person name="Alfaro M."/>
            <person name="Sun H."/>
            <person name="Tritt A."/>
            <person name="Yoshinaga Y."/>
            <person name="Zwiers L.-H."/>
            <person name="Turgeon B."/>
            <person name="Goodwin S."/>
            <person name="Spatafora J."/>
            <person name="Crous P."/>
            <person name="Grigoriev I."/>
        </authorList>
    </citation>
    <scope>NUCLEOTIDE SEQUENCE</scope>
    <source>
        <strain evidence="2">CBS 107.79</strain>
    </source>
</reference>
<feature type="region of interest" description="Disordered" evidence="1">
    <location>
        <begin position="63"/>
        <end position="106"/>
    </location>
</feature>
<feature type="compositionally biased region" description="Basic residues" evidence="1">
    <location>
        <begin position="86"/>
        <end position="98"/>
    </location>
</feature>
<name>A0A6A5VA58_9PLEO</name>
<organism evidence="2 3">
    <name type="scientific">Bimuria novae-zelandiae CBS 107.79</name>
    <dbReference type="NCBI Taxonomy" id="1447943"/>
    <lineage>
        <taxon>Eukaryota</taxon>
        <taxon>Fungi</taxon>
        <taxon>Dikarya</taxon>
        <taxon>Ascomycota</taxon>
        <taxon>Pezizomycotina</taxon>
        <taxon>Dothideomycetes</taxon>
        <taxon>Pleosporomycetidae</taxon>
        <taxon>Pleosporales</taxon>
        <taxon>Massarineae</taxon>
        <taxon>Didymosphaeriaceae</taxon>
        <taxon>Bimuria</taxon>
    </lineage>
</organism>
<proteinExistence type="predicted"/>
<evidence type="ECO:0000313" key="2">
    <source>
        <dbReference type="EMBL" id="KAF1974303.1"/>
    </source>
</evidence>
<accession>A0A6A5VA58</accession>
<evidence type="ECO:0000256" key="1">
    <source>
        <dbReference type="SAM" id="MobiDB-lite"/>
    </source>
</evidence>
<dbReference type="OrthoDB" id="5309037at2759"/>